<dbReference type="InterPro" id="IPR006976">
    <property type="entry name" value="VanZ-like"/>
</dbReference>
<evidence type="ECO:0000256" key="2">
    <source>
        <dbReference type="SAM" id="Phobius"/>
    </source>
</evidence>
<feature type="transmembrane region" description="Helical" evidence="2">
    <location>
        <begin position="95"/>
        <end position="115"/>
    </location>
</feature>
<dbReference type="PANTHER" id="PTHR36834">
    <property type="entry name" value="MEMBRANE PROTEIN-RELATED"/>
    <property type="match status" value="1"/>
</dbReference>
<dbReference type="Pfam" id="PF04892">
    <property type="entry name" value="VanZ"/>
    <property type="match status" value="1"/>
</dbReference>
<feature type="transmembrane region" description="Helical" evidence="2">
    <location>
        <begin position="6"/>
        <end position="27"/>
    </location>
</feature>
<protein>
    <submittedName>
        <fullName evidence="4">VanZ family protein</fullName>
    </submittedName>
</protein>
<dbReference type="InterPro" id="IPR053150">
    <property type="entry name" value="Teicoplanin_resist-assoc"/>
</dbReference>
<dbReference type="PANTHER" id="PTHR36834:SF2">
    <property type="entry name" value="MEMBRANE PROTEIN"/>
    <property type="match status" value="1"/>
</dbReference>
<reference evidence="4 5" key="1">
    <citation type="submission" date="2024-09" db="EMBL/GenBank/DDBJ databases">
        <authorList>
            <person name="Sun Q."/>
            <person name="Mori K."/>
        </authorList>
    </citation>
    <scope>NUCLEOTIDE SEQUENCE [LARGE SCALE GENOMIC DNA]</scope>
    <source>
        <strain evidence="4 5">TBRC 2205</strain>
    </source>
</reference>
<keyword evidence="5" id="KW-1185">Reference proteome</keyword>
<keyword evidence="2" id="KW-1133">Transmembrane helix</keyword>
<dbReference type="EMBL" id="JBHLUE010000002">
    <property type="protein sequence ID" value="MFC0563167.1"/>
    <property type="molecule type" value="Genomic_DNA"/>
</dbReference>
<accession>A0ABV6NSC1</accession>
<keyword evidence="2" id="KW-0472">Membrane</keyword>
<name>A0ABV6NSC1_9ACTN</name>
<evidence type="ECO:0000313" key="4">
    <source>
        <dbReference type="EMBL" id="MFC0563167.1"/>
    </source>
</evidence>
<sequence length="206" mass="21381">MGWVWAGAVVVSILGVLGAGLAAAAGYRLRRRCGMPAGTARRFSAAEFGMVAGTLPWLWLTLTPRPHARLVHLIPLSDLVDQVRTMPAGWVAEQAVGNLLVFAALGFCAPIRYAALARFGRILLLGAAASAVIEILQYALDIGRVSSVDDVLLNASGAALAGLLSRRWWATRPGESGRTGGAGRAGSPPAPAVVPGPGSRTTPPDR</sequence>
<comment type="caution">
    <text evidence="4">The sequence shown here is derived from an EMBL/GenBank/DDBJ whole genome shotgun (WGS) entry which is preliminary data.</text>
</comment>
<proteinExistence type="predicted"/>
<organism evidence="4 5">
    <name type="scientific">Plantactinospora siamensis</name>
    <dbReference type="NCBI Taxonomy" id="555372"/>
    <lineage>
        <taxon>Bacteria</taxon>
        <taxon>Bacillati</taxon>
        <taxon>Actinomycetota</taxon>
        <taxon>Actinomycetes</taxon>
        <taxon>Micromonosporales</taxon>
        <taxon>Micromonosporaceae</taxon>
        <taxon>Plantactinospora</taxon>
    </lineage>
</organism>
<evidence type="ECO:0000313" key="5">
    <source>
        <dbReference type="Proteomes" id="UP001589894"/>
    </source>
</evidence>
<evidence type="ECO:0000259" key="3">
    <source>
        <dbReference type="Pfam" id="PF04892"/>
    </source>
</evidence>
<dbReference type="RefSeq" id="WP_377335441.1">
    <property type="nucleotide sequence ID" value="NZ_JBHLUE010000002.1"/>
</dbReference>
<feature type="domain" description="VanZ-like" evidence="3">
    <location>
        <begin position="61"/>
        <end position="165"/>
    </location>
</feature>
<dbReference type="Proteomes" id="UP001589894">
    <property type="component" value="Unassembled WGS sequence"/>
</dbReference>
<gene>
    <name evidence="4" type="ORF">ACFFHU_03155</name>
</gene>
<evidence type="ECO:0000256" key="1">
    <source>
        <dbReference type="SAM" id="MobiDB-lite"/>
    </source>
</evidence>
<keyword evidence="2" id="KW-0812">Transmembrane</keyword>
<feature type="region of interest" description="Disordered" evidence="1">
    <location>
        <begin position="174"/>
        <end position="206"/>
    </location>
</feature>